<dbReference type="Gene3D" id="3.30.300.30">
    <property type="match status" value="1"/>
</dbReference>
<dbReference type="GO" id="GO:0005524">
    <property type="term" value="F:ATP binding"/>
    <property type="evidence" value="ECO:0007669"/>
    <property type="project" value="UniProtKB-KW"/>
</dbReference>
<reference evidence="14 15" key="1">
    <citation type="submission" date="2016-10" db="EMBL/GenBank/DDBJ databases">
        <authorList>
            <person name="de Groot N.N."/>
        </authorList>
    </citation>
    <scope>NUCLEOTIDE SEQUENCE [LARGE SCALE GENOMIC DNA]</scope>
    <source>
        <strain evidence="14 15">CGMCC 1.6291</strain>
    </source>
</reference>
<evidence type="ECO:0000256" key="6">
    <source>
        <dbReference type="ARBA" id="ARBA00022840"/>
    </source>
</evidence>
<keyword evidence="8" id="KW-0472">Membrane</keyword>
<evidence type="ECO:0000313" key="14">
    <source>
        <dbReference type="EMBL" id="SEO68899.1"/>
    </source>
</evidence>
<dbReference type="EC" id="6.2.1.3" evidence="9"/>
<feature type="domain" description="AMP-binding enzyme C-terminal" evidence="13">
    <location>
        <begin position="495"/>
        <end position="569"/>
    </location>
</feature>
<evidence type="ECO:0000259" key="12">
    <source>
        <dbReference type="Pfam" id="PF00501"/>
    </source>
</evidence>
<dbReference type="PANTHER" id="PTHR43767:SF8">
    <property type="entry name" value="LONG-CHAIN-FATTY-ACID--COA LIGASE"/>
    <property type="match status" value="1"/>
</dbReference>
<dbReference type="PROSITE" id="PS00455">
    <property type="entry name" value="AMP_BINDING"/>
    <property type="match status" value="1"/>
</dbReference>
<dbReference type="AlphaFoldDB" id="A0A1H8RQM0"/>
<dbReference type="SUPFAM" id="SSF56801">
    <property type="entry name" value="Acetyl-CoA synthetase-like"/>
    <property type="match status" value="1"/>
</dbReference>
<evidence type="ECO:0000256" key="1">
    <source>
        <dbReference type="ARBA" id="ARBA00001946"/>
    </source>
</evidence>
<evidence type="ECO:0000259" key="13">
    <source>
        <dbReference type="Pfam" id="PF13193"/>
    </source>
</evidence>
<evidence type="ECO:0000256" key="11">
    <source>
        <dbReference type="ARBA" id="ARBA00042773"/>
    </source>
</evidence>
<dbReference type="FunFam" id="3.30.300.30:FF:000006">
    <property type="entry name" value="Long-chain-fatty-acid--CoA ligase FadD"/>
    <property type="match status" value="1"/>
</dbReference>
<comment type="cofactor">
    <cofactor evidence="1">
        <name>Mg(2+)</name>
        <dbReference type="ChEBI" id="CHEBI:18420"/>
    </cofactor>
</comment>
<evidence type="ECO:0000256" key="10">
    <source>
        <dbReference type="ARBA" id="ARBA00039545"/>
    </source>
</evidence>
<keyword evidence="6" id="KW-0067">ATP-binding</keyword>
<dbReference type="CDD" id="cd05936">
    <property type="entry name" value="FC-FACS_FadD_like"/>
    <property type="match status" value="1"/>
</dbReference>
<evidence type="ECO:0000256" key="4">
    <source>
        <dbReference type="ARBA" id="ARBA00022598"/>
    </source>
</evidence>
<gene>
    <name evidence="14" type="ORF">SAMN04488052_102196</name>
</gene>
<keyword evidence="4" id="KW-0436">Ligase</keyword>
<evidence type="ECO:0000256" key="2">
    <source>
        <dbReference type="ARBA" id="ARBA00004170"/>
    </source>
</evidence>
<evidence type="ECO:0000256" key="3">
    <source>
        <dbReference type="ARBA" id="ARBA00005005"/>
    </source>
</evidence>
<dbReference type="PANTHER" id="PTHR43767">
    <property type="entry name" value="LONG-CHAIN-FATTY-ACID--COA LIGASE"/>
    <property type="match status" value="1"/>
</dbReference>
<dbReference type="Pfam" id="PF00501">
    <property type="entry name" value="AMP-binding"/>
    <property type="match status" value="1"/>
</dbReference>
<dbReference type="Pfam" id="PF13193">
    <property type="entry name" value="AMP-binding_C"/>
    <property type="match status" value="1"/>
</dbReference>
<keyword evidence="15" id="KW-1185">Reference proteome</keyword>
<keyword evidence="7" id="KW-0460">Magnesium</keyword>
<evidence type="ECO:0000256" key="9">
    <source>
        <dbReference type="ARBA" id="ARBA00026121"/>
    </source>
</evidence>
<dbReference type="InterPro" id="IPR042099">
    <property type="entry name" value="ANL_N_sf"/>
</dbReference>
<dbReference type="Proteomes" id="UP000199657">
    <property type="component" value="Unassembled WGS sequence"/>
</dbReference>
<feature type="domain" description="AMP-dependent synthetase/ligase" evidence="12">
    <location>
        <begin position="51"/>
        <end position="445"/>
    </location>
</feature>
<comment type="subcellular location">
    <subcellularLocation>
        <location evidence="2">Membrane</location>
        <topology evidence="2">Peripheral membrane protein</topology>
    </subcellularLocation>
</comment>
<dbReference type="InterPro" id="IPR020845">
    <property type="entry name" value="AMP-binding_CS"/>
</dbReference>
<accession>A0A1H8RQM0</accession>
<dbReference type="OrthoDB" id="9803968at2"/>
<dbReference type="Gene3D" id="3.40.50.12780">
    <property type="entry name" value="N-terminal domain of ligase-like"/>
    <property type="match status" value="1"/>
</dbReference>
<dbReference type="GO" id="GO:0004467">
    <property type="term" value="F:long-chain fatty acid-CoA ligase activity"/>
    <property type="evidence" value="ECO:0007669"/>
    <property type="project" value="UniProtKB-EC"/>
</dbReference>
<dbReference type="InterPro" id="IPR000873">
    <property type="entry name" value="AMP-dep_synth/lig_dom"/>
</dbReference>
<sequence length="586" mass="64498">MTDSAQEPGNTKTGASFEPYDARPWLKFYGEESQSDLDALPYKSFGDMVRQASREHAEKPAFTTCLPTGTTGTLTFAEVDTLSDRFAAYLRYELGLEKGDRVAIQSPNCLTYPIFMFGAAKAGCVLVNINPLYTVPEIDHALNDSGAKVLLMIDMFADKLPQVVPKSQVQTVVIHSVADFFPTVRRFIVRTVQKLKKMVPKCEVPATTINEALELGAKHLAAGKSVDTIEVSQDDLLALQYTGGTTGRSKGAMLTHGNLISNIQQSYNNLQNSLPDERVAMTALPMYHIFALGVSGIFFSLGGHNVLIPSPRPVANLKPAFEKYDIRFFSGVNTLFNGLLAEDWFREAPPRNLEITIGGGTAVQDATAERWREVVGHPIYQAYGLTETSPGVTTNPLNGPVKMGSIGIPYASTWCRIVDEDGNPMPVGEPGELVVKGPQVMKGYWNRPDATDEAMDDGWFFTGDIAKMDDDGYFYIVDRKKDMVLVSGFNVYPNEVEDVIARHPGVREVGVVGVPDDETGEAVRAYVVRADESVTEDDIRDHCRQSLTSYKVPRQIVFREEIPLTPVGKVLRKDLRAEALKELGKA</sequence>
<name>A0A1H8RQM0_9GAMM</name>
<evidence type="ECO:0000313" key="15">
    <source>
        <dbReference type="Proteomes" id="UP000199657"/>
    </source>
</evidence>
<dbReference type="GO" id="GO:0016020">
    <property type="term" value="C:membrane"/>
    <property type="evidence" value="ECO:0007669"/>
    <property type="project" value="UniProtKB-SubCell"/>
</dbReference>
<organism evidence="14 15">
    <name type="scientific">Aquisalimonas asiatica</name>
    <dbReference type="NCBI Taxonomy" id="406100"/>
    <lineage>
        <taxon>Bacteria</taxon>
        <taxon>Pseudomonadati</taxon>
        <taxon>Pseudomonadota</taxon>
        <taxon>Gammaproteobacteria</taxon>
        <taxon>Chromatiales</taxon>
        <taxon>Ectothiorhodospiraceae</taxon>
        <taxon>Aquisalimonas</taxon>
    </lineage>
</organism>
<keyword evidence="5" id="KW-0547">Nucleotide-binding</keyword>
<dbReference type="InterPro" id="IPR045851">
    <property type="entry name" value="AMP-bd_C_sf"/>
</dbReference>
<dbReference type="STRING" id="406100.SAMN04488052_102196"/>
<dbReference type="EMBL" id="FOEG01000002">
    <property type="protein sequence ID" value="SEO68899.1"/>
    <property type="molecule type" value="Genomic_DNA"/>
</dbReference>
<comment type="pathway">
    <text evidence="3">Lipid metabolism; fatty acid beta-oxidation.</text>
</comment>
<dbReference type="InterPro" id="IPR025110">
    <property type="entry name" value="AMP-bd_C"/>
</dbReference>
<evidence type="ECO:0000256" key="8">
    <source>
        <dbReference type="ARBA" id="ARBA00023136"/>
    </source>
</evidence>
<protein>
    <recommendedName>
        <fullName evidence="10">Long-chain-fatty-acid--CoA ligase</fullName>
        <ecNumber evidence="9">6.2.1.3</ecNumber>
    </recommendedName>
    <alternativeName>
        <fullName evidence="11">Long-chain acyl-CoA synthetase</fullName>
    </alternativeName>
</protein>
<evidence type="ECO:0000256" key="7">
    <source>
        <dbReference type="ARBA" id="ARBA00022842"/>
    </source>
</evidence>
<dbReference type="RefSeq" id="WP_091640740.1">
    <property type="nucleotide sequence ID" value="NZ_FOEG01000002.1"/>
</dbReference>
<dbReference type="InterPro" id="IPR050237">
    <property type="entry name" value="ATP-dep_AMP-bd_enzyme"/>
</dbReference>
<proteinExistence type="predicted"/>
<evidence type="ECO:0000256" key="5">
    <source>
        <dbReference type="ARBA" id="ARBA00022741"/>
    </source>
</evidence>